<reference evidence="1 2" key="1">
    <citation type="submission" date="2021-03" db="EMBL/GenBank/DDBJ databases">
        <title>Antimicrobial resistance genes in bacteria isolated from Japanese honey, and their potential for conferring macrolide and lincosamide resistance in the American foulbrood pathogen Paenibacillus larvae.</title>
        <authorList>
            <person name="Okamoto M."/>
            <person name="Kumagai M."/>
            <person name="Kanamori H."/>
            <person name="Takamatsu D."/>
        </authorList>
    </citation>
    <scope>NUCLEOTIDE SEQUENCE [LARGE SCALE GENOMIC DNA]</scope>
    <source>
        <strain evidence="1 2">J6TS1</strain>
    </source>
</reference>
<evidence type="ECO:0000313" key="1">
    <source>
        <dbReference type="EMBL" id="GIN97452.1"/>
    </source>
</evidence>
<comment type="caution">
    <text evidence="1">The sequence shown here is derived from an EMBL/GenBank/DDBJ whole genome shotgun (WGS) entry which is preliminary data.</text>
</comment>
<organism evidence="1 2">
    <name type="scientific">Siminovitchia terrae</name>
    <name type="common">Bacillus terrae</name>
    <dbReference type="NCBI Taxonomy" id="1914933"/>
    <lineage>
        <taxon>Bacteria</taxon>
        <taxon>Bacillati</taxon>
        <taxon>Bacillota</taxon>
        <taxon>Bacilli</taxon>
        <taxon>Bacillales</taxon>
        <taxon>Bacillaceae</taxon>
        <taxon>Siminovitchia</taxon>
    </lineage>
</organism>
<name>A0ABQ4L0G6_SIMTE</name>
<protein>
    <recommendedName>
        <fullName evidence="3">DUF4259 domain-containing protein</fullName>
    </recommendedName>
</protein>
<proteinExistence type="predicted"/>
<gene>
    <name evidence="1" type="ORF">J6TS1_33220</name>
</gene>
<evidence type="ECO:0000313" key="2">
    <source>
        <dbReference type="Proteomes" id="UP000680670"/>
    </source>
</evidence>
<evidence type="ECO:0008006" key="3">
    <source>
        <dbReference type="Google" id="ProtNLM"/>
    </source>
</evidence>
<dbReference type="Proteomes" id="UP000680670">
    <property type="component" value="Unassembled WGS sequence"/>
</dbReference>
<sequence>MIQNKYLGVGNMGTWGTGIFDDDTTCDVRDDFLDYLDEGQSAEEAGRAILEGYLDEFNIEDDLEVMSLVFIGLAAVQLDKNCLQEHIRTQAIDLINRGVDLELWEEADDDDGYEKRKKVLNELKQKLITFKLKKCLWLFPF</sequence>
<dbReference type="EMBL" id="BORJ01000009">
    <property type="protein sequence ID" value="GIN97452.1"/>
    <property type="molecule type" value="Genomic_DNA"/>
</dbReference>
<accession>A0ABQ4L0G6</accession>
<keyword evidence="2" id="KW-1185">Reference proteome</keyword>